<evidence type="ECO:0000313" key="3">
    <source>
        <dbReference type="EMBL" id="KAI6647795.1"/>
    </source>
</evidence>
<evidence type="ECO:0000256" key="1">
    <source>
        <dbReference type="SAM" id="MobiDB-lite"/>
    </source>
</evidence>
<dbReference type="Pfam" id="PF21091">
    <property type="entry name" value="SPT16_C"/>
    <property type="match status" value="1"/>
</dbReference>
<evidence type="ECO:0000313" key="4">
    <source>
        <dbReference type="Proteomes" id="UP001165289"/>
    </source>
</evidence>
<dbReference type="InterPro" id="IPR048969">
    <property type="entry name" value="FACT_SPT16_C"/>
</dbReference>
<protein>
    <recommendedName>
        <fullName evidence="2">FACT complex subunit SPT16 C-terminal domain-containing protein</fullName>
    </recommendedName>
</protein>
<keyword evidence="4" id="KW-1185">Reference proteome</keyword>
<feature type="compositionally biased region" description="Polar residues" evidence="1">
    <location>
        <begin position="32"/>
        <end position="73"/>
    </location>
</feature>
<dbReference type="EMBL" id="JAKMXF010000337">
    <property type="protein sequence ID" value="KAI6647795.1"/>
    <property type="molecule type" value="Genomic_DNA"/>
</dbReference>
<feature type="region of interest" description="Disordered" evidence="1">
    <location>
        <begin position="18"/>
        <end position="130"/>
    </location>
</feature>
<proteinExistence type="predicted"/>
<sequence length="130" mass="14698">MISFGIINYSSIVFHCDHNSDGATDSDDNSEEYNPSESDLSPTAQNDVDSSNSEEYTSQESESGSEQFTGSDESSGKDWSDLEEQARREDKARDNEAEEDRREAVVSKKRPNTAHGNNEMNKKRRMNFPY</sequence>
<organism evidence="3 4">
    <name type="scientific">Oopsacas minuta</name>
    <dbReference type="NCBI Taxonomy" id="111878"/>
    <lineage>
        <taxon>Eukaryota</taxon>
        <taxon>Metazoa</taxon>
        <taxon>Porifera</taxon>
        <taxon>Hexactinellida</taxon>
        <taxon>Hexasterophora</taxon>
        <taxon>Lyssacinosida</taxon>
        <taxon>Leucopsacidae</taxon>
        <taxon>Oopsacas</taxon>
    </lineage>
</organism>
<gene>
    <name evidence="3" type="ORF">LOD99_8510</name>
</gene>
<feature type="compositionally biased region" description="Basic and acidic residues" evidence="1">
    <location>
        <begin position="74"/>
        <end position="106"/>
    </location>
</feature>
<reference evidence="3 4" key="1">
    <citation type="journal article" date="2023" name="BMC Biol.">
        <title>The compact genome of the sponge Oopsacas minuta (Hexactinellida) is lacking key metazoan core genes.</title>
        <authorList>
            <person name="Santini S."/>
            <person name="Schenkelaars Q."/>
            <person name="Jourda C."/>
            <person name="Duchesne M."/>
            <person name="Belahbib H."/>
            <person name="Rocher C."/>
            <person name="Selva M."/>
            <person name="Riesgo A."/>
            <person name="Vervoort M."/>
            <person name="Leys S.P."/>
            <person name="Kodjabachian L."/>
            <person name="Le Bivic A."/>
            <person name="Borchiellini C."/>
            <person name="Claverie J.M."/>
            <person name="Renard E."/>
        </authorList>
    </citation>
    <scope>NUCLEOTIDE SEQUENCE [LARGE SCALE GENOMIC DNA]</scope>
    <source>
        <strain evidence="3">SPO-2</strain>
    </source>
</reference>
<comment type="caution">
    <text evidence="3">The sequence shown here is derived from an EMBL/GenBank/DDBJ whole genome shotgun (WGS) entry which is preliminary data.</text>
</comment>
<name>A0AAV7JH97_9METZ</name>
<accession>A0AAV7JH97</accession>
<feature type="domain" description="FACT complex subunit SPT16 C-terminal" evidence="2">
    <location>
        <begin position="25"/>
        <end position="103"/>
    </location>
</feature>
<dbReference type="AlphaFoldDB" id="A0AAV7JH97"/>
<evidence type="ECO:0000259" key="2">
    <source>
        <dbReference type="Pfam" id="PF21091"/>
    </source>
</evidence>
<dbReference type="Proteomes" id="UP001165289">
    <property type="component" value="Unassembled WGS sequence"/>
</dbReference>